<evidence type="ECO:0000313" key="2">
    <source>
        <dbReference type="EMBL" id="MFD0628909.1"/>
    </source>
</evidence>
<name>A0ABW2XAR6_9ACTN</name>
<protein>
    <submittedName>
        <fullName evidence="2">GH32 C-terminal domain-containing protein</fullName>
    </submittedName>
</protein>
<dbReference type="InterPro" id="IPR013189">
    <property type="entry name" value="Glyco_hydro_32_C"/>
</dbReference>
<dbReference type="InterPro" id="IPR013320">
    <property type="entry name" value="ConA-like_dom_sf"/>
</dbReference>
<gene>
    <name evidence="2" type="ORF">ACFQ2K_46160</name>
</gene>
<dbReference type="EMBL" id="JBHTGL010000008">
    <property type="protein sequence ID" value="MFD0628909.1"/>
    <property type="molecule type" value="Genomic_DNA"/>
</dbReference>
<dbReference type="SUPFAM" id="SSF49899">
    <property type="entry name" value="Concanavalin A-like lectins/glucanases"/>
    <property type="match status" value="1"/>
</dbReference>
<dbReference type="Pfam" id="PF08244">
    <property type="entry name" value="Glyco_hydro_32C"/>
    <property type="match status" value="1"/>
</dbReference>
<evidence type="ECO:0000259" key="1">
    <source>
        <dbReference type="Pfam" id="PF08244"/>
    </source>
</evidence>
<comment type="caution">
    <text evidence="2">The sequence shown here is derived from an EMBL/GenBank/DDBJ whole genome shotgun (WGS) entry which is preliminary data.</text>
</comment>
<evidence type="ECO:0000313" key="3">
    <source>
        <dbReference type="Proteomes" id="UP001596915"/>
    </source>
</evidence>
<dbReference type="Gene3D" id="2.60.120.560">
    <property type="entry name" value="Exo-inulinase, domain 1"/>
    <property type="match status" value="1"/>
</dbReference>
<feature type="domain" description="Glycosyl hydrolase family 32 C-terminal" evidence="1">
    <location>
        <begin position="1"/>
        <end position="37"/>
    </location>
</feature>
<sequence>MDTSSVEVFGGDGRVTISSLLFPGPDDQGMAFYADGERPASSP</sequence>
<organism evidence="2 3">
    <name type="scientific">Streptomyces sanglieri</name>
    <dbReference type="NCBI Taxonomy" id="193460"/>
    <lineage>
        <taxon>Bacteria</taxon>
        <taxon>Bacillati</taxon>
        <taxon>Actinomycetota</taxon>
        <taxon>Actinomycetes</taxon>
        <taxon>Kitasatosporales</taxon>
        <taxon>Streptomycetaceae</taxon>
        <taxon>Streptomyces</taxon>
    </lineage>
</organism>
<reference evidence="3" key="1">
    <citation type="journal article" date="2019" name="Int. J. Syst. Evol. Microbiol.">
        <title>The Global Catalogue of Microorganisms (GCM) 10K type strain sequencing project: providing services to taxonomists for standard genome sequencing and annotation.</title>
        <authorList>
            <consortium name="The Broad Institute Genomics Platform"/>
            <consortium name="The Broad Institute Genome Sequencing Center for Infectious Disease"/>
            <person name="Wu L."/>
            <person name="Ma J."/>
        </authorList>
    </citation>
    <scope>NUCLEOTIDE SEQUENCE [LARGE SCALE GENOMIC DNA]</scope>
    <source>
        <strain evidence="3">JCM 12607</strain>
    </source>
</reference>
<accession>A0ABW2XAR6</accession>
<dbReference type="Proteomes" id="UP001596915">
    <property type="component" value="Unassembled WGS sequence"/>
</dbReference>
<proteinExistence type="predicted"/>
<keyword evidence="3" id="KW-1185">Reference proteome</keyword>